<organism evidence="1 2">
    <name type="scientific">Shewanella violacea (strain JCM 10179 / CIP 106290 / LMG 19151 / DSS12)</name>
    <dbReference type="NCBI Taxonomy" id="637905"/>
    <lineage>
        <taxon>Bacteria</taxon>
        <taxon>Pseudomonadati</taxon>
        <taxon>Pseudomonadota</taxon>
        <taxon>Gammaproteobacteria</taxon>
        <taxon>Alteromonadales</taxon>
        <taxon>Shewanellaceae</taxon>
        <taxon>Shewanella</taxon>
    </lineage>
</organism>
<gene>
    <name evidence="1" type="ordered locus">SVI_2717</name>
</gene>
<dbReference type="EMBL" id="AP011177">
    <property type="protein sequence ID" value="BAJ02688.1"/>
    <property type="molecule type" value="Genomic_DNA"/>
</dbReference>
<proteinExistence type="predicted"/>
<keyword evidence="2" id="KW-1185">Reference proteome</keyword>
<reference evidence="2" key="1">
    <citation type="journal article" date="2010" name="Mol. Biosyst.">
        <title>Complete genome sequence and comparative analysis of Shewanella violacea, a psychrophilic and piezophilic bacterium from deep sea floor sediments.</title>
        <authorList>
            <person name="Aono E."/>
            <person name="Baba T."/>
            <person name="Ara T."/>
            <person name="Nishi T."/>
            <person name="Nakamichi T."/>
            <person name="Inamoto E."/>
            <person name="Toyonaga H."/>
            <person name="Hasegawa M."/>
            <person name="Takai Y."/>
            <person name="Okumura Y."/>
            <person name="Baba M."/>
            <person name="Tomita M."/>
            <person name="Kato C."/>
            <person name="Oshima T."/>
            <person name="Nakasone K."/>
            <person name="Mori H."/>
        </authorList>
    </citation>
    <scope>NUCLEOTIDE SEQUENCE [LARGE SCALE GENOMIC DNA]</scope>
    <source>
        <strain evidence="2">JCM 10179 / CIP 106290 / LMG 19151 / DSS12</strain>
    </source>
</reference>
<sequence>MMVRDHNIAELSFGFSLPTVELRQVMITGQPGHHDLLIVGMFAIEVINPRHCYQILMLSILPIASLKSLVCFINQLSPCIHPLTPSISKTLNANKNQSHYAYGKGFVKVVIMDKSNIYICYIVI</sequence>
<evidence type="ECO:0000313" key="1">
    <source>
        <dbReference type="EMBL" id="BAJ02688.1"/>
    </source>
</evidence>
<protein>
    <submittedName>
        <fullName evidence="1">Uncharacterized protein</fullName>
    </submittedName>
</protein>
<evidence type="ECO:0000313" key="2">
    <source>
        <dbReference type="Proteomes" id="UP000002350"/>
    </source>
</evidence>
<accession>D4ZLY9</accession>
<dbReference type="KEGG" id="svo:SVI_2717"/>
<dbReference type="STRING" id="637905.SVI_2717"/>
<name>D4ZLY9_SHEVD</name>
<dbReference type="AlphaFoldDB" id="D4ZLY9"/>
<dbReference type="HOGENOM" id="CLU_2002354_0_0_6"/>
<dbReference type="Proteomes" id="UP000002350">
    <property type="component" value="Chromosome"/>
</dbReference>